<dbReference type="EMBL" id="OX451739">
    <property type="protein sequence ID" value="CAI8609883.1"/>
    <property type="molecule type" value="Genomic_DNA"/>
</dbReference>
<evidence type="ECO:0000256" key="2">
    <source>
        <dbReference type="ARBA" id="ARBA00023002"/>
    </source>
</evidence>
<dbReference type="Pfam" id="PF00106">
    <property type="entry name" value="adh_short"/>
    <property type="match status" value="1"/>
</dbReference>
<protein>
    <submittedName>
        <fullName evidence="3">Uncharacterized protein</fullName>
    </submittedName>
</protein>
<sequence length="183" mass="20356">MIDTSNKTRIQGRIINVSSAVHSWVKRTCFCFKDMLNGKNYNGTRAYAQSKLAMILHVKEMARQLKAKNARVTINAVHPGIVRTEIIRAHKGLITDFLFFIASKLLKTVSQGASTTCYVALGRNTEGVSGKYFIDCNESDCSSLANDELEAKTLWNDTNTFLHKRLQQAPTGSSSSIFSTPYV</sequence>
<dbReference type="Proteomes" id="UP001157006">
    <property type="component" value="Chromosome 4"/>
</dbReference>
<proteinExistence type="inferred from homology"/>
<accession>A0AAV1AKP7</accession>
<comment type="similarity">
    <text evidence="1">Belongs to the short-chain dehydrogenases/reductases (SDR) family.</text>
</comment>
<dbReference type="SUPFAM" id="SSF51735">
    <property type="entry name" value="NAD(P)-binding Rossmann-fold domains"/>
    <property type="match status" value="1"/>
</dbReference>
<name>A0AAV1AKP7_VICFA</name>
<dbReference type="InterPro" id="IPR002347">
    <property type="entry name" value="SDR_fam"/>
</dbReference>
<dbReference type="PRINTS" id="PR00081">
    <property type="entry name" value="GDHRDH"/>
</dbReference>
<reference evidence="3 4" key="1">
    <citation type="submission" date="2023-01" db="EMBL/GenBank/DDBJ databases">
        <authorList>
            <person name="Kreplak J."/>
        </authorList>
    </citation>
    <scope>NUCLEOTIDE SEQUENCE [LARGE SCALE GENOMIC DNA]</scope>
</reference>
<evidence type="ECO:0000313" key="4">
    <source>
        <dbReference type="Proteomes" id="UP001157006"/>
    </source>
</evidence>
<dbReference type="PANTHER" id="PTHR24320:SF179">
    <property type="entry name" value="NAD(P)-BINDING ROSSMANN-FOLD PROTEIN"/>
    <property type="match status" value="1"/>
</dbReference>
<dbReference type="AlphaFoldDB" id="A0AAV1AKP7"/>
<keyword evidence="4" id="KW-1185">Reference proteome</keyword>
<evidence type="ECO:0000313" key="3">
    <source>
        <dbReference type="EMBL" id="CAI8609883.1"/>
    </source>
</evidence>
<keyword evidence="2" id="KW-0560">Oxidoreductase</keyword>
<dbReference type="GO" id="GO:0016491">
    <property type="term" value="F:oxidoreductase activity"/>
    <property type="evidence" value="ECO:0007669"/>
    <property type="project" value="UniProtKB-KW"/>
</dbReference>
<dbReference type="Gene3D" id="3.40.50.720">
    <property type="entry name" value="NAD(P)-binding Rossmann-like Domain"/>
    <property type="match status" value="1"/>
</dbReference>
<evidence type="ECO:0000256" key="1">
    <source>
        <dbReference type="ARBA" id="ARBA00006484"/>
    </source>
</evidence>
<dbReference type="PANTHER" id="PTHR24320">
    <property type="entry name" value="RETINOL DEHYDROGENASE"/>
    <property type="match status" value="1"/>
</dbReference>
<dbReference type="InterPro" id="IPR036291">
    <property type="entry name" value="NAD(P)-bd_dom_sf"/>
</dbReference>
<organism evidence="3 4">
    <name type="scientific">Vicia faba</name>
    <name type="common">Broad bean</name>
    <name type="synonym">Faba vulgaris</name>
    <dbReference type="NCBI Taxonomy" id="3906"/>
    <lineage>
        <taxon>Eukaryota</taxon>
        <taxon>Viridiplantae</taxon>
        <taxon>Streptophyta</taxon>
        <taxon>Embryophyta</taxon>
        <taxon>Tracheophyta</taxon>
        <taxon>Spermatophyta</taxon>
        <taxon>Magnoliopsida</taxon>
        <taxon>eudicotyledons</taxon>
        <taxon>Gunneridae</taxon>
        <taxon>Pentapetalae</taxon>
        <taxon>rosids</taxon>
        <taxon>fabids</taxon>
        <taxon>Fabales</taxon>
        <taxon>Fabaceae</taxon>
        <taxon>Papilionoideae</taxon>
        <taxon>50 kb inversion clade</taxon>
        <taxon>NPAAA clade</taxon>
        <taxon>Hologalegina</taxon>
        <taxon>IRL clade</taxon>
        <taxon>Fabeae</taxon>
        <taxon>Vicia</taxon>
    </lineage>
</organism>
<gene>
    <name evidence="3" type="ORF">VFH_IV154880</name>
</gene>